<dbReference type="EMBL" id="JAGSYN010000046">
    <property type="protein sequence ID" value="KAG7665788.1"/>
    <property type="molecule type" value="Genomic_DNA"/>
</dbReference>
<proteinExistence type="inferred from homology"/>
<comment type="similarity">
    <text evidence="6">Belongs to the major facilitator superfamily. CAR1 family.</text>
</comment>
<dbReference type="GO" id="GO:0042908">
    <property type="term" value="P:xenobiotic transport"/>
    <property type="evidence" value="ECO:0007669"/>
    <property type="project" value="UniProtKB-ARBA"/>
</dbReference>
<dbReference type="GO" id="GO:0022857">
    <property type="term" value="F:transmembrane transporter activity"/>
    <property type="evidence" value="ECO:0007669"/>
    <property type="project" value="InterPro"/>
</dbReference>
<evidence type="ECO:0000313" key="12">
    <source>
        <dbReference type="Proteomes" id="UP000694255"/>
    </source>
</evidence>
<dbReference type="InterPro" id="IPR011701">
    <property type="entry name" value="MFS"/>
</dbReference>
<dbReference type="PANTHER" id="PTHR23502">
    <property type="entry name" value="MAJOR FACILITATOR SUPERFAMILY"/>
    <property type="match status" value="1"/>
</dbReference>
<keyword evidence="4 9" id="KW-1133">Transmembrane helix</keyword>
<dbReference type="GeneID" id="73467414"/>
<comment type="caution">
    <text evidence="11">The sequence shown here is derived from an EMBL/GenBank/DDBJ whole genome shotgun (WGS) entry which is preliminary data.</text>
</comment>
<comment type="subcellular location">
    <subcellularLocation>
        <location evidence="1">Membrane</location>
        <topology evidence="1">Multi-pass membrane protein</topology>
    </subcellularLocation>
</comment>
<evidence type="ECO:0000256" key="7">
    <source>
        <dbReference type="ARBA" id="ARBA00053949"/>
    </source>
</evidence>
<feature type="transmembrane region" description="Helical" evidence="9">
    <location>
        <begin position="375"/>
        <end position="396"/>
    </location>
</feature>
<keyword evidence="3 9" id="KW-0812">Transmembrane</keyword>
<evidence type="ECO:0000256" key="1">
    <source>
        <dbReference type="ARBA" id="ARBA00004141"/>
    </source>
</evidence>
<feature type="transmembrane region" description="Helical" evidence="9">
    <location>
        <begin position="197"/>
        <end position="219"/>
    </location>
</feature>
<dbReference type="Proteomes" id="UP000694255">
    <property type="component" value="Unassembled WGS sequence"/>
</dbReference>
<keyword evidence="5 9" id="KW-0472">Membrane</keyword>
<evidence type="ECO:0000256" key="9">
    <source>
        <dbReference type="SAM" id="Phobius"/>
    </source>
</evidence>
<feature type="domain" description="Major facilitator superfamily (MFS) profile" evidence="10">
    <location>
        <begin position="44"/>
        <end position="489"/>
    </location>
</feature>
<dbReference type="PROSITE" id="PS00216">
    <property type="entry name" value="SUGAR_TRANSPORT_1"/>
    <property type="match status" value="1"/>
</dbReference>
<dbReference type="InterPro" id="IPR020846">
    <property type="entry name" value="MFS_dom"/>
</dbReference>
<feature type="compositionally biased region" description="Polar residues" evidence="8">
    <location>
        <begin position="1"/>
        <end position="10"/>
    </location>
</feature>
<feature type="transmembrane region" description="Helical" evidence="9">
    <location>
        <begin position="279"/>
        <end position="301"/>
    </location>
</feature>
<dbReference type="Pfam" id="PF07690">
    <property type="entry name" value="MFS_1"/>
    <property type="match status" value="1"/>
</dbReference>
<dbReference type="PROSITE" id="PS50850">
    <property type="entry name" value="MFS"/>
    <property type="match status" value="1"/>
</dbReference>
<dbReference type="GO" id="GO:0140115">
    <property type="term" value="P:export across plasma membrane"/>
    <property type="evidence" value="ECO:0007669"/>
    <property type="project" value="UniProtKB-ARBA"/>
</dbReference>
<dbReference type="FunFam" id="1.20.1250.20:FF:000172">
    <property type="entry name" value="MFS multidrug resistance transporter"/>
    <property type="match status" value="1"/>
</dbReference>
<dbReference type="InterPro" id="IPR005829">
    <property type="entry name" value="Sugar_transporter_CS"/>
</dbReference>
<comment type="function">
    <text evidence="7">MFS antiporter that does not display functional linkage as drug transporter and performs functions that significantly affect biofilm development and virulence. No substrate for transport has been identified yet, but plays an important role in the growth in the host.</text>
</comment>
<protein>
    <recommendedName>
        <fullName evidence="10">Major facilitator superfamily (MFS) profile domain-containing protein</fullName>
    </recommendedName>
</protein>
<feature type="transmembrane region" description="Helical" evidence="9">
    <location>
        <begin position="82"/>
        <end position="102"/>
    </location>
</feature>
<dbReference type="AlphaFoldDB" id="A0A8J5QQM5"/>
<evidence type="ECO:0000256" key="8">
    <source>
        <dbReference type="SAM" id="MobiDB-lite"/>
    </source>
</evidence>
<keyword evidence="2" id="KW-0813">Transport</keyword>
<reference evidence="11 12" key="1">
    <citation type="journal article" date="2021" name="DNA Res.">
        <title>Genome analysis of Candida subhashii reveals its hybrid nature and dual mitochondrial genome conformations.</title>
        <authorList>
            <person name="Mixao V."/>
            <person name="Hegedusova E."/>
            <person name="Saus E."/>
            <person name="Pryszcz L.P."/>
            <person name="Cillingova A."/>
            <person name="Nosek J."/>
            <person name="Gabaldon T."/>
        </authorList>
    </citation>
    <scope>NUCLEOTIDE SEQUENCE [LARGE SCALE GENOMIC DNA]</scope>
    <source>
        <strain evidence="11 12">CBS 10753</strain>
    </source>
</reference>
<evidence type="ECO:0000259" key="10">
    <source>
        <dbReference type="PROSITE" id="PS50850"/>
    </source>
</evidence>
<feature type="transmembrane region" description="Helical" evidence="9">
    <location>
        <begin position="132"/>
        <end position="156"/>
    </location>
</feature>
<feature type="transmembrane region" description="Helical" evidence="9">
    <location>
        <begin position="321"/>
        <end position="339"/>
    </location>
</feature>
<dbReference type="PANTHER" id="PTHR23502:SF51">
    <property type="entry name" value="QUINIDINE RESISTANCE PROTEIN 1-RELATED"/>
    <property type="match status" value="1"/>
</dbReference>
<feature type="region of interest" description="Disordered" evidence="8">
    <location>
        <begin position="1"/>
        <end position="24"/>
    </location>
</feature>
<evidence type="ECO:0000256" key="4">
    <source>
        <dbReference type="ARBA" id="ARBA00022989"/>
    </source>
</evidence>
<keyword evidence="12" id="KW-1185">Reference proteome</keyword>
<feature type="transmembrane region" description="Helical" evidence="9">
    <location>
        <begin position="42"/>
        <end position="62"/>
    </location>
</feature>
<evidence type="ECO:0000256" key="6">
    <source>
        <dbReference type="ARBA" id="ARBA00038347"/>
    </source>
</evidence>
<dbReference type="GO" id="GO:0001765">
    <property type="term" value="P:membrane raft assembly"/>
    <property type="evidence" value="ECO:0007669"/>
    <property type="project" value="UniProtKB-ARBA"/>
</dbReference>
<accession>A0A8J5QQM5</accession>
<feature type="compositionally biased region" description="Basic and acidic residues" evidence="8">
    <location>
        <begin position="13"/>
        <end position="23"/>
    </location>
</feature>
<dbReference type="GO" id="GO:0055088">
    <property type="term" value="P:lipid homeostasis"/>
    <property type="evidence" value="ECO:0007669"/>
    <property type="project" value="UniProtKB-ARBA"/>
</dbReference>
<organism evidence="11 12">
    <name type="scientific">[Candida] subhashii</name>
    <dbReference type="NCBI Taxonomy" id="561895"/>
    <lineage>
        <taxon>Eukaryota</taxon>
        <taxon>Fungi</taxon>
        <taxon>Dikarya</taxon>
        <taxon>Ascomycota</taxon>
        <taxon>Saccharomycotina</taxon>
        <taxon>Pichiomycetes</taxon>
        <taxon>Debaryomycetaceae</taxon>
        <taxon>Spathaspora</taxon>
    </lineage>
</organism>
<name>A0A8J5QQM5_9ASCO</name>
<feature type="transmembrane region" description="Helical" evidence="9">
    <location>
        <begin position="168"/>
        <end position="191"/>
    </location>
</feature>
<dbReference type="GO" id="GO:0005886">
    <property type="term" value="C:plasma membrane"/>
    <property type="evidence" value="ECO:0007669"/>
    <property type="project" value="TreeGrafter"/>
</dbReference>
<evidence type="ECO:0000313" key="11">
    <source>
        <dbReference type="EMBL" id="KAG7665788.1"/>
    </source>
</evidence>
<feature type="transmembrane region" description="Helical" evidence="9">
    <location>
        <begin position="466"/>
        <end position="486"/>
    </location>
</feature>
<evidence type="ECO:0000256" key="5">
    <source>
        <dbReference type="ARBA" id="ARBA00023136"/>
    </source>
</evidence>
<evidence type="ECO:0000256" key="3">
    <source>
        <dbReference type="ARBA" id="ARBA00022692"/>
    </source>
</evidence>
<feature type="transmembrane region" description="Helical" evidence="9">
    <location>
        <begin position="109"/>
        <end position="126"/>
    </location>
</feature>
<feature type="transmembrane region" description="Helical" evidence="9">
    <location>
        <begin position="437"/>
        <end position="454"/>
    </location>
</feature>
<sequence length="498" mass="53460">MSNENNITEESSVDEKQPDKLEITETSTETPPYTIFQTKERVLLVIVLALSGFWGTASSPIYFPALPAIGKYFNTDESTTNLSVLTYLIFQGVFPTISSNLADKFGRRPVILTCLVVYIAACIGISQANSIYLLIGLRCIQAAGIAPVFSISSGIAGDVCTTATLGGMVAMIGGLQLMGNGIGGLLGAALISGFNTWRAIFVFLAIGGGGTLILAVFMLPETSRRIAGNGSVVPKHYANYAPILLVPSLKARLTNDVETLTTKASFDILGPFKIFFKPVVFFTLLPSGIFFAAWTMVLTSLSTELESPKYNFTTMQVGLVYLPQGITCAVGSLVVGRVLNRYYRYRKNNYDMKYKDVIHTQVPPFNIVKSRVYPCILPAILMVCGLVIFGWCIQYSKSLASIIISTCMISVSSSITISISATLVVDLFPGKGSASASCVNLMRCLLAAAGTGVLEKMISAMNLGGTYTLIAGLSLLSSLGFVYVVYLSNKMIATHVES</sequence>
<evidence type="ECO:0000256" key="2">
    <source>
        <dbReference type="ARBA" id="ARBA00022448"/>
    </source>
</evidence>
<gene>
    <name evidence="11" type="ORF">J8A68_000613</name>
</gene>
<dbReference type="RefSeq" id="XP_049266020.1">
    <property type="nucleotide sequence ID" value="XM_049410289.1"/>
</dbReference>
<dbReference type="OrthoDB" id="440553at2759"/>
<feature type="transmembrane region" description="Helical" evidence="9">
    <location>
        <begin position="402"/>
        <end position="425"/>
    </location>
</feature>
<dbReference type="GO" id="GO:0045121">
    <property type="term" value="C:membrane raft"/>
    <property type="evidence" value="ECO:0007669"/>
    <property type="project" value="UniProtKB-ARBA"/>
</dbReference>